<evidence type="ECO:0000313" key="1">
    <source>
        <dbReference type="EMBL" id="MEW9492432.1"/>
    </source>
</evidence>
<gene>
    <name evidence="1" type="primary">tsaA</name>
    <name evidence="1" type="ORF">TQ35_0009590</name>
</gene>
<organism evidence="1 2">
    <name type="scientific">Candidatus Aramenus sulfurataquae</name>
    <dbReference type="NCBI Taxonomy" id="1326980"/>
    <lineage>
        <taxon>Archaea</taxon>
        <taxon>Thermoproteota</taxon>
        <taxon>Thermoprotei</taxon>
        <taxon>Sulfolobales</taxon>
        <taxon>Sulfolobaceae</taxon>
        <taxon>Candidatus Aramenus</taxon>
    </lineage>
</organism>
<comment type="caution">
    <text evidence="1">The sequence shown here is derived from an EMBL/GenBank/DDBJ whole genome shotgun (WGS) entry which is preliminary data.</text>
</comment>
<reference evidence="1" key="1">
    <citation type="submission" date="2024-07" db="EMBL/GenBank/DDBJ databases">
        <title>Metagenome and Metagenome-Assembled Genomes of Archaea from a hot spring from the geothermal field of Los Azufres, Mexico.</title>
        <authorList>
            <person name="Marin-Paredes R."/>
            <person name="Martinez-Romero E."/>
            <person name="Servin-Garciduenas L.E."/>
        </authorList>
    </citation>
    <scope>NUCLEOTIDE SEQUENCE</scope>
    <source>
        <strain evidence="1">AZ1-454</strain>
    </source>
</reference>
<dbReference type="Proteomes" id="UP000053480">
    <property type="component" value="Unassembled WGS sequence"/>
</dbReference>
<dbReference type="EMBL" id="JZWS03000033">
    <property type="protein sequence ID" value="MEW9492432.1"/>
    <property type="molecule type" value="Genomic_DNA"/>
</dbReference>
<protein>
    <submittedName>
        <fullName evidence="1">tRNA (N6-threonylcarbamoyladenosine(37)-N6)-methyltransferase TrmO</fullName>
    </submittedName>
</protein>
<sequence>MYLKQIGIVKSREENKGVIEIYNEYKEGLDGIEEFSHLIIIAWLHKVSEEERKTLKVRPMRLQNMPLVGVFCTHSPHRPNPIALTIVRLLERQDNLLYVDGLDLFVGSPILDIKPFSPTLCPRDVRTPEWNNELSKFHKNV</sequence>
<name>A0ACC6TRG9_9CREN</name>
<accession>A0ACC6TRG9</accession>
<evidence type="ECO:0000313" key="2">
    <source>
        <dbReference type="Proteomes" id="UP000053480"/>
    </source>
</evidence>
<proteinExistence type="predicted"/>